<dbReference type="SMART" id="SM00146">
    <property type="entry name" value="PI3Kc"/>
    <property type="match status" value="1"/>
</dbReference>
<dbReference type="Proteomes" id="UP001178508">
    <property type="component" value="Chromosome 15"/>
</dbReference>
<keyword evidence="4" id="KW-0723">Serine/threonine-protein kinase</keyword>
<evidence type="ECO:0000256" key="4">
    <source>
        <dbReference type="ARBA" id="ARBA00022527"/>
    </source>
</evidence>
<evidence type="ECO:0000256" key="3">
    <source>
        <dbReference type="ARBA" id="ARBA00012513"/>
    </source>
</evidence>
<name>A0AAV1GL25_XYRNO</name>
<evidence type="ECO:0000313" key="16">
    <source>
        <dbReference type="EMBL" id="CAJ1074375.1"/>
    </source>
</evidence>
<evidence type="ECO:0000256" key="7">
    <source>
        <dbReference type="ARBA" id="ARBA00022763"/>
    </source>
</evidence>
<evidence type="ECO:0000313" key="17">
    <source>
        <dbReference type="Proteomes" id="UP001178508"/>
    </source>
</evidence>
<dbReference type="InterPro" id="IPR016024">
    <property type="entry name" value="ARM-type_fold"/>
</dbReference>
<keyword evidence="17" id="KW-1185">Reference proteome</keyword>
<dbReference type="GO" id="GO:0005694">
    <property type="term" value="C:chromosome"/>
    <property type="evidence" value="ECO:0007669"/>
    <property type="project" value="TreeGrafter"/>
</dbReference>
<evidence type="ECO:0000256" key="2">
    <source>
        <dbReference type="ARBA" id="ARBA00010769"/>
    </source>
</evidence>
<dbReference type="FunFam" id="1.10.1070.11:FF:000009">
    <property type="entry name" value="Putative serine/threonine-protein kinase ATR"/>
    <property type="match status" value="1"/>
</dbReference>
<dbReference type="InterPro" id="IPR000403">
    <property type="entry name" value="PI3/4_kinase_cat_dom"/>
</dbReference>
<dbReference type="Pfam" id="PF02260">
    <property type="entry name" value="FATC"/>
    <property type="match status" value="1"/>
</dbReference>
<dbReference type="Pfam" id="PF25032">
    <property type="entry name" value="N-HEAT_ATR"/>
    <property type="match status" value="1"/>
</dbReference>
<dbReference type="FunFam" id="3.30.1010.10:FF:000011">
    <property type="entry name" value="serine/threonine-protein kinase ATR"/>
    <property type="match status" value="1"/>
</dbReference>
<dbReference type="PROSITE" id="PS50290">
    <property type="entry name" value="PI3_4_KINASE_3"/>
    <property type="match status" value="1"/>
</dbReference>
<feature type="domain" description="PI3K/PI4K catalytic" evidence="13">
    <location>
        <begin position="1808"/>
        <end position="2116"/>
    </location>
</feature>
<dbReference type="PROSITE" id="PS00916">
    <property type="entry name" value="PI3_4_KINASE_2"/>
    <property type="match status" value="1"/>
</dbReference>
<gene>
    <name evidence="16" type="ORF">XNOV1_A007679</name>
</gene>
<evidence type="ECO:0000256" key="1">
    <source>
        <dbReference type="ARBA" id="ARBA00004123"/>
    </source>
</evidence>
<evidence type="ECO:0000256" key="5">
    <source>
        <dbReference type="ARBA" id="ARBA00022679"/>
    </source>
</evidence>
<dbReference type="Gene3D" id="1.25.40.10">
    <property type="entry name" value="Tetratricopeptide repeat domain"/>
    <property type="match status" value="1"/>
</dbReference>
<dbReference type="InterPro" id="IPR012993">
    <property type="entry name" value="UME"/>
</dbReference>
<dbReference type="Gene3D" id="3.30.1010.10">
    <property type="entry name" value="Phosphatidylinositol 3-kinase Catalytic Subunit, Chain A, domain 4"/>
    <property type="match status" value="1"/>
</dbReference>
<dbReference type="InterPro" id="IPR050517">
    <property type="entry name" value="DDR_Repair_Kinase"/>
</dbReference>
<dbReference type="EC" id="2.7.11.1" evidence="3"/>
<evidence type="ECO:0000256" key="10">
    <source>
        <dbReference type="ARBA" id="ARBA00023204"/>
    </source>
</evidence>
<reference evidence="16" key="1">
    <citation type="submission" date="2023-08" db="EMBL/GenBank/DDBJ databases">
        <authorList>
            <person name="Alioto T."/>
            <person name="Alioto T."/>
            <person name="Gomez Garrido J."/>
        </authorList>
    </citation>
    <scope>NUCLEOTIDE SEQUENCE</scope>
</reference>
<feature type="domain" description="FATC" evidence="15">
    <location>
        <begin position="2124"/>
        <end position="2156"/>
    </location>
</feature>
<dbReference type="PROSITE" id="PS51190">
    <property type="entry name" value="FATC"/>
    <property type="match status" value="1"/>
</dbReference>
<dbReference type="Pfam" id="PF23593">
    <property type="entry name" value="HEAT_ATR"/>
    <property type="match status" value="1"/>
</dbReference>
<evidence type="ECO:0000256" key="9">
    <source>
        <dbReference type="ARBA" id="ARBA00022840"/>
    </source>
</evidence>
<feature type="domain" description="FAT" evidence="14">
    <location>
        <begin position="1154"/>
        <end position="1700"/>
    </location>
</feature>
<protein>
    <recommendedName>
        <fullName evidence="12">Serine/threonine-protein kinase ATR</fullName>
        <ecNumber evidence="3">2.7.11.1</ecNumber>
    </recommendedName>
</protein>
<dbReference type="Pfam" id="PF02259">
    <property type="entry name" value="FAT"/>
    <property type="match status" value="1"/>
</dbReference>
<sequence length="2156" mass="243220">MRVSSEVWAVVNSRLEELQTLLNSDSVGTQTEQTLSALEGLGLILHLAACCSSPTSVSPLLWVPAETLGRVLKHCQSVLEGGAQPISNQDYFKSAYKTTVGVLDSILYLTVNGRIEDELHRQVCALLSLPWVCENKFVSAYRSSGFPSWLPALADRLTFCYSPELRADSVSLLALLHRGVCMKWRECVFSKSLQSQDEVVRAAAVRAFPLLLHHLGNTHHDLIGTTPLSRLEDGSDQVKKELARIVGQLSCIQSELSQLGVSHTDSTHPPKMLCHQLTLAAEHTGNNCPSLRANVVRPFLPLLGRQTPSCVKQAFLDALPHLCQHVNLSSGDSDSRAVLCALIGLMEDSDSAIRIQFSQSVRFLLTETARNSEQGALDELLVTSLQGAFNNARNNRDDDLRNTLILTTGEIGRASQGSLVSFSLLRLLHCLLSKSSSVSVAAYTQIRALATAKGLKLQTLFSQYKNSICQFLVESLHSRHESALRSTPDQGSESANQRELALDILAQIANAFDFPDLHRFLTKTLQVLLPYLAAKASTTGSALIRTLANELKANRREILINNFKYIFSHLVCSCTKEELERAFHYLQRETDIELGSLLRQDFQGLHNELLLRLGEHYQQVFNGLAILASFASNDDPYQGPRDITTPERMADYLQPKLLGILAFFNMQLLSSSAGEKERKKLVLTSVMALMRLMGSKHISSVRVKMMTTLRTGLRYREDFPLLCCQTWECFVKSVEPAHLGPLLSHVIVALLPLIPLQPKETAAIIRFLILDNREEVKDYLHEIYFLPDHPELKDIHTVLQNSKKLTARSSDLAAALQLSMRAVQHENMDVRIHALTSLRDMMHSNQEWLLRQVCASEAVEPVISSLVSVLLKGCQDSSPEARLLCGECLGELGAVDPGRLDLSHTHTHGDRNTFVSGVDDPNFAYDLLTELTRTFLAYADDVRAQDSAAYAIQELLSIFECREGRTDSTGRRLWRRFPEHIQEILEPHLNSRYKSSQKEVNWSKLKKPVYLSKRGSKFSDWSATWAGYLISKVRHELASRVFTCCSFIIKHDYKVTIYLLPHILRYMLLGCTPAEQREVTEEMLAVLTEGDGVGGGGRSQETASSLSQLGMQTVFSMLSHLTQWSRHILYSKPKNESGDYQRVINFLKGIPQDVLAKASLRSKAYTRALMHFEAYILENKENVQDHLTFLQTLYAAMHEPDGVRGVNALRREEPSLREQILEHESIGLLRDATACYDRAIQLESDQIGHYHGVMTSMLGLGQLSTVITQVNGVLANKHQWKSELNTYRVEAAWKLGKWDLLEDYLSSDTQSSTWGVRLGQLLLAAKKQDAETFYEKLKVVRKEQVVPLSAASYECGTYQRGHEYIVRLHMLSELEHTFTELQKQRESSTPSLSQLPPHWSDRLEMTQNSFRAKEPVLALRRALLSLGTQAVSKELVGECWLQSARVARKAGHHQTAFNALLNAENTHLAELVTEKAKWLWSKGDVHQALIVLQKGVAQCFPDDQPLTDPRSLQTKGKAMLLVGRFMEETANFESNAIMKAYKDVTNLLPEWEDGNFYLAKYYDKVMPMVTDNKLEKQGNLIRYIVMYFGKALQFGNQYIYQAMPRMLSLWLDFGAKVCECEKAGRADRQMRQELGKINTVVSEHCATLAPYQFLTAFSQLISRVCHSSDEVFNVLMTIVAKVFLAYPQQAMWLMTAVCKSSYPMRMNRCNQILKKAISLKPSLEKFIGDANRLTDKLLELCNKQVDGNSTTLSMGVHFKMLKRLVEEQTFSQILIPLQSVLIPTLPSTGGANTQHDAFPGHWAYLDGFEDCVEILASLQKPKKISLRGSDGRSYTMMCKPKDDLRKDCRLMEFNCLINKCLRKDAESRRRELHIRTYAVIPLNEECGIIEWVNNTAGLRHILTKLYKERGIYLSGKELRKLILPKTAPLEEKLRIHKEVLCARHTPVFHEWFLLTFPDPTSWYSSRSAYCRSTAVMSMVGYILGLGDRHGENILFDSFTGECVHVDFNCLFNKGETFDVPEVVPFRLTQNMVHAMGPMGTEGLFRQACEVTLRLMRDQREPLMSVLKTFLHDPLVEWSKQGKGLSKTQANETGEIVNEKAKTHVCDIEQRLQGVIKSRNKVLGLPLSIEGHVHYLIQEATDDKLLCQMYLGWGPYL</sequence>
<dbReference type="SMART" id="SM00802">
    <property type="entry name" value="UME"/>
    <property type="match status" value="1"/>
</dbReference>
<comment type="subcellular location">
    <subcellularLocation>
        <location evidence="1">Nucleus</location>
    </subcellularLocation>
</comment>
<evidence type="ECO:0000259" key="13">
    <source>
        <dbReference type="PROSITE" id="PS50290"/>
    </source>
</evidence>
<dbReference type="InterPro" id="IPR057564">
    <property type="entry name" value="HEAT_ATR"/>
</dbReference>
<dbReference type="InterPro" id="IPR011009">
    <property type="entry name" value="Kinase-like_dom_sf"/>
</dbReference>
<dbReference type="GO" id="GO:0005524">
    <property type="term" value="F:ATP binding"/>
    <property type="evidence" value="ECO:0007669"/>
    <property type="project" value="UniProtKB-KW"/>
</dbReference>
<evidence type="ECO:0000259" key="15">
    <source>
        <dbReference type="PROSITE" id="PS51190"/>
    </source>
</evidence>
<dbReference type="GO" id="GO:0004674">
    <property type="term" value="F:protein serine/threonine kinase activity"/>
    <property type="evidence" value="ECO:0007669"/>
    <property type="project" value="UniProtKB-KW"/>
</dbReference>
<dbReference type="InterPro" id="IPR011990">
    <property type="entry name" value="TPR-like_helical_dom_sf"/>
</dbReference>
<evidence type="ECO:0000256" key="8">
    <source>
        <dbReference type="ARBA" id="ARBA00022777"/>
    </source>
</evidence>
<dbReference type="PROSITE" id="PS51189">
    <property type="entry name" value="FAT"/>
    <property type="match status" value="1"/>
</dbReference>
<dbReference type="GO" id="GO:0000077">
    <property type="term" value="P:DNA damage checkpoint signaling"/>
    <property type="evidence" value="ECO:0007669"/>
    <property type="project" value="TreeGrafter"/>
</dbReference>
<dbReference type="InterPro" id="IPR003152">
    <property type="entry name" value="FATC_dom"/>
</dbReference>
<keyword evidence="8 16" id="KW-0418">Kinase</keyword>
<evidence type="ECO:0000256" key="12">
    <source>
        <dbReference type="ARBA" id="ARBA00024420"/>
    </source>
</evidence>
<dbReference type="InterPro" id="IPR056803">
    <property type="entry name" value="ATR-like_N-HEAT"/>
</dbReference>
<dbReference type="InterPro" id="IPR056802">
    <property type="entry name" value="ATR-like_M-HEAT"/>
</dbReference>
<dbReference type="SUPFAM" id="SSF56112">
    <property type="entry name" value="Protein kinase-like (PK-like)"/>
    <property type="match status" value="1"/>
</dbReference>
<dbReference type="SUPFAM" id="SSF48371">
    <property type="entry name" value="ARM repeat"/>
    <property type="match status" value="1"/>
</dbReference>
<dbReference type="InterPro" id="IPR036940">
    <property type="entry name" value="PI3/4_kinase_cat_sf"/>
</dbReference>
<dbReference type="GO" id="GO:0000723">
    <property type="term" value="P:telomere maintenance"/>
    <property type="evidence" value="ECO:0007669"/>
    <property type="project" value="TreeGrafter"/>
</dbReference>
<evidence type="ECO:0000256" key="11">
    <source>
        <dbReference type="ARBA" id="ARBA00023242"/>
    </source>
</evidence>
<comment type="similarity">
    <text evidence="2">Belongs to the PI3/PI4-kinase family. ATM subfamily.</text>
</comment>
<dbReference type="InterPro" id="IPR011989">
    <property type="entry name" value="ARM-like"/>
</dbReference>
<evidence type="ECO:0000259" key="14">
    <source>
        <dbReference type="PROSITE" id="PS51189"/>
    </source>
</evidence>
<keyword evidence="6" id="KW-0547">Nucleotide-binding</keyword>
<dbReference type="PANTHER" id="PTHR11139">
    <property type="entry name" value="ATAXIA TELANGIECTASIA MUTATED ATM -RELATED"/>
    <property type="match status" value="1"/>
</dbReference>
<dbReference type="SMART" id="SM01343">
    <property type="entry name" value="FATC"/>
    <property type="match status" value="1"/>
</dbReference>
<dbReference type="PANTHER" id="PTHR11139:SF69">
    <property type="entry name" value="SERINE_THREONINE-PROTEIN KINASE ATR"/>
    <property type="match status" value="1"/>
</dbReference>
<keyword evidence="5" id="KW-0808">Transferase</keyword>
<dbReference type="InterPro" id="IPR018936">
    <property type="entry name" value="PI3/4_kinase_CS"/>
</dbReference>
<dbReference type="Gene3D" id="1.10.1070.11">
    <property type="entry name" value="Phosphatidylinositol 3-/4-kinase, catalytic domain"/>
    <property type="match status" value="1"/>
</dbReference>
<accession>A0AAV1GL25</accession>
<keyword evidence="11" id="KW-0539">Nucleus</keyword>
<keyword evidence="10" id="KW-0234">DNA repair</keyword>
<dbReference type="InterPro" id="IPR014009">
    <property type="entry name" value="PIK_FAT"/>
</dbReference>
<organism evidence="16 17">
    <name type="scientific">Xyrichtys novacula</name>
    <name type="common">Pearly razorfish</name>
    <name type="synonym">Hemipteronotus novacula</name>
    <dbReference type="NCBI Taxonomy" id="13765"/>
    <lineage>
        <taxon>Eukaryota</taxon>
        <taxon>Metazoa</taxon>
        <taxon>Chordata</taxon>
        <taxon>Craniata</taxon>
        <taxon>Vertebrata</taxon>
        <taxon>Euteleostomi</taxon>
        <taxon>Actinopterygii</taxon>
        <taxon>Neopterygii</taxon>
        <taxon>Teleostei</taxon>
        <taxon>Neoteleostei</taxon>
        <taxon>Acanthomorphata</taxon>
        <taxon>Eupercaria</taxon>
        <taxon>Labriformes</taxon>
        <taxon>Labridae</taxon>
        <taxon>Xyrichtys</taxon>
    </lineage>
</organism>
<dbReference type="InterPro" id="IPR003151">
    <property type="entry name" value="PIK-rel_kinase_FAT"/>
</dbReference>
<dbReference type="CDD" id="cd00892">
    <property type="entry name" value="PIKKc_ATR"/>
    <property type="match status" value="1"/>
</dbReference>
<dbReference type="Pfam" id="PF08064">
    <property type="entry name" value="UME"/>
    <property type="match status" value="1"/>
</dbReference>
<proteinExistence type="inferred from homology"/>
<dbReference type="GO" id="GO:0005634">
    <property type="term" value="C:nucleus"/>
    <property type="evidence" value="ECO:0007669"/>
    <property type="project" value="UniProtKB-SubCell"/>
</dbReference>
<dbReference type="GO" id="GO:0006281">
    <property type="term" value="P:DNA repair"/>
    <property type="evidence" value="ECO:0007669"/>
    <property type="project" value="UniProtKB-KW"/>
</dbReference>
<keyword evidence="9" id="KW-0067">ATP-binding</keyword>
<dbReference type="EMBL" id="OY660878">
    <property type="protein sequence ID" value="CAJ1074375.1"/>
    <property type="molecule type" value="Genomic_DNA"/>
</dbReference>
<dbReference type="Pfam" id="PF25030">
    <property type="entry name" value="M-HEAT_ATR"/>
    <property type="match status" value="1"/>
</dbReference>
<evidence type="ECO:0000256" key="6">
    <source>
        <dbReference type="ARBA" id="ARBA00022741"/>
    </source>
</evidence>
<dbReference type="Pfam" id="PF00454">
    <property type="entry name" value="PI3_PI4_kinase"/>
    <property type="match status" value="1"/>
</dbReference>
<dbReference type="Gene3D" id="1.25.10.10">
    <property type="entry name" value="Leucine-rich Repeat Variant"/>
    <property type="match status" value="2"/>
</dbReference>
<keyword evidence="7" id="KW-0227">DNA damage</keyword>